<accession>A0ABY8VJF7</accession>
<feature type="region of interest" description="Disordered" evidence="1">
    <location>
        <begin position="84"/>
        <end position="126"/>
    </location>
</feature>
<keyword evidence="4" id="KW-1185">Reference proteome</keyword>
<feature type="transmembrane region" description="Helical" evidence="2">
    <location>
        <begin position="133"/>
        <end position="156"/>
    </location>
</feature>
<evidence type="ECO:0008006" key="5">
    <source>
        <dbReference type="Google" id="ProtNLM"/>
    </source>
</evidence>
<organism evidence="3 4">
    <name type="scientific">Corynebacterium suedekumii</name>
    <dbReference type="NCBI Taxonomy" id="3049801"/>
    <lineage>
        <taxon>Bacteria</taxon>
        <taxon>Bacillati</taxon>
        <taxon>Actinomycetota</taxon>
        <taxon>Actinomycetes</taxon>
        <taxon>Mycobacteriales</taxon>
        <taxon>Corynebacteriaceae</taxon>
        <taxon>Corynebacterium</taxon>
    </lineage>
</organism>
<feature type="compositionally biased region" description="Low complexity" evidence="1">
    <location>
        <begin position="84"/>
        <end position="101"/>
    </location>
</feature>
<feature type="compositionally biased region" description="Basic and acidic residues" evidence="1">
    <location>
        <begin position="110"/>
        <end position="126"/>
    </location>
</feature>
<keyword evidence="2" id="KW-1133">Transmembrane helix</keyword>
<keyword evidence="2" id="KW-0472">Membrane</keyword>
<keyword evidence="2" id="KW-0812">Transmembrane</keyword>
<evidence type="ECO:0000313" key="4">
    <source>
        <dbReference type="Proteomes" id="UP001238805"/>
    </source>
</evidence>
<proteinExistence type="predicted"/>
<evidence type="ECO:0000313" key="3">
    <source>
        <dbReference type="EMBL" id="WIM69182.1"/>
    </source>
</evidence>
<name>A0ABY8VJF7_9CORY</name>
<evidence type="ECO:0000256" key="2">
    <source>
        <dbReference type="SAM" id="Phobius"/>
    </source>
</evidence>
<dbReference type="Proteomes" id="UP001238805">
    <property type="component" value="Chromosome"/>
</dbReference>
<evidence type="ECO:0000256" key="1">
    <source>
        <dbReference type="SAM" id="MobiDB-lite"/>
    </source>
</evidence>
<dbReference type="EMBL" id="CP126970">
    <property type="protein sequence ID" value="WIM69182.1"/>
    <property type="molecule type" value="Genomic_DNA"/>
</dbReference>
<gene>
    <name evidence="3" type="ORF">QP029_07755</name>
</gene>
<dbReference type="RefSeq" id="WP_284873779.1">
    <property type="nucleotide sequence ID" value="NZ_CP126970.1"/>
</dbReference>
<protein>
    <recommendedName>
        <fullName evidence="5">J domain-containing protein</fullName>
    </recommendedName>
</protein>
<sequence>MGHYDLYSSLGLERTGSSADIVTDLQQRLDDGRTDNPGGEEELRLASTILGDPEKRRLYDTRINDPDAPPVTISAIRELAALQPVGAPAPGPGTALGPDAGSGRPSSFDAPRERATEQAHKVSSEYKHSSRTALILTAVASLVVGALLASAAFVVFGNGGGSTGVDNVGDAEKKVQEFLDLRTADEARTWLGENSAAETRSGLTSTLSLNEGGNFAGTDAYFQATDPEVGYSVNMVRDWFAPMYRVTQERFSEAAAAEGLEDLVMVTVLDAAGVNVGVVFMAKAGDDWRMMDLTKADSADNIDLDTDSLL</sequence>
<reference evidence="3 4" key="1">
    <citation type="submission" date="2023-05" db="EMBL/GenBank/DDBJ databases">
        <title>Corynebacterium suedekumii sp. nov. and Corynebacterium breve sp. nov. isolated from raw cow's milk.</title>
        <authorList>
            <person name="Baer M.K."/>
            <person name="Mehl L."/>
            <person name="Hellmuth R."/>
            <person name="Marke G."/>
            <person name="Lipski A."/>
        </authorList>
    </citation>
    <scope>NUCLEOTIDE SEQUENCE [LARGE SCALE GENOMIC DNA]</scope>
    <source>
        <strain evidence="3 4">LM112</strain>
    </source>
</reference>